<dbReference type="Proteomes" id="UP000472271">
    <property type="component" value="Chromosome 11"/>
</dbReference>
<dbReference type="Gene3D" id="2.60.40.10">
    <property type="entry name" value="Immunoglobulins"/>
    <property type="match status" value="1"/>
</dbReference>
<organism evidence="1 2">
    <name type="scientific">Sphaeramia orbicularis</name>
    <name type="common">orbiculate cardinalfish</name>
    <dbReference type="NCBI Taxonomy" id="375764"/>
    <lineage>
        <taxon>Eukaryota</taxon>
        <taxon>Metazoa</taxon>
        <taxon>Chordata</taxon>
        <taxon>Craniata</taxon>
        <taxon>Vertebrata</taxon>
        <taxon>Euteleostomi</taxon>
        <taxon>Actinopterygii</taxon>
        <taxon>Neopterygii</taxon>
        <taxon>Teleostei</taxon>
        <taxon>Neoteleostei</taxon>
        <taxon>Acanthomorphata</taxon>
        <taxon>Gobiaria</taxon>
        <taxon>Kurtiformes</taxon>
        <taxon>Apogonoidei</taxon>
        <taxon>Apogonidae</taxon>
        <taxon>Apogoninae</taxon>
        <taxon>Sphaeramia</taxon>
    </lineage>
</organism>
<protein>
    <recommendedName>
        <fullName evidence="3">Ig-like domain-containing protein</fullName>
    </recommendedName>
</protein>
<dbReference type="InParanoid" id="A0A672ZA54"/>
<name>A0A672ZA54_9TELE</name>
<evidence type="ECO:0008006" key="3">
    <source>
        <dbReference type="Google" id="ProtNLM"/>
    </source>
</evidence>
<reference evidence="1" key="2">
    <citation type="submission" date="2025-08" db="UniProtKB">
        <authorList>
            <consortium name="Ensembl"/>
        </authorList>
    </citation>
    <scope>IDENTIFICATION</scope>
</reference>
<reference evidence="1" key="3">
    <citation type="submission" date="2025-09" db="UniProtKB">
        <authorList>
            <consortium name="Ensembl"/>
        </authorList>
    </citation>
    <scope>IDENTIFICATION</scope>
</reference>
<dbReference type="InterPro" id="IPR013783">
    <property type="entry name" value="Ig-like_fold"/>
</dbReference>
<reference evidence="1" key="1">
    <citation type="submission" date="2019-06" db="EMBL/GenBank/DDBJ databases">
        <authorList>
            <consortium name="Wellcome Sanger Institute Data Sharing"/>
        </authorList>
    </citation>
    <scope>NUCLEOTIDE SEQUENCE [LARGE SCALE GENOMIC DNA]</scope>
</reference>
<keyword evidence="2" id="KW-1185">Reference proteome</keyword>
<proteinExistence type="predicted"/>
<dbReference type="AlphaFoldDB" id="A0A672ZA54"/>
<accession>A0A672ZA54</accession>
<dbReference type="Ensembl" id="ENSSORT00005014643.1">
    <property type="protein sequence ID" value="ENSSORP00005014221.1"/>
    <property type="gene ID" value="ENSSORG00005007287.1"/>
</dbReference>
<evidence type="ECO:0000313" key="1">
    <source>
        <dbReference type="Ensembl" id="ENSSORP00005014221.1"/>
    </source>
</evidence>
<sequence>NYRSQWIYDHTRHLVTGRILTSISYNVITLFPIIFFHVKCDLSLIDKVHISVMWRELYNNKLIVHKYGSGQPDEQDPIYTNRTEMKKHWLRTGDFSVTLKHPTDFDTNGYVCIVYNKNKVLRKKQVVLERPCAHITSTPFYIVPCVIRH</sequence>
<evidence type="ECO:0000313" key="2">
    <source>
        <dbReference type="Proteomes" id="UP000472271"/>
    </source>
</evidence>